<evidence type="ECO:0000313" key="12">
    <source>
        <dbReference type="Proteomes" id="UP001155240"/>
    </source>
</evidence>
<evidence type="ECO:0000256" key="6">
    <source>
        <dbReference type="PROSITE-ProRule" id="PRU00169"/>
    </source>
</evidence>
<dbReference type="InterPro" id="IPR011006">
    <property type="entry name" value="CheY-like_superfamily"/>
</dbReference>
<feature type="modified residue" description="4-aspartylphosphate" evidence="6">
    <location>
        <position position="51"/>
    </location>
</feature>
<protein>
    <submittedName>
        <fullName evidence="11">Response regulator transcription factor</fullName>
    </submittedName>
</protein>
<dbReference type="GO" id="GO:0005829">
    <property type="term" value="C:cytosol"/>
    <property type="evidence" value="ECO:0007669"/>
    <property type="project" value="TreeGrafter"/>
</dbReference>
<keyword evidence="2" id="KW-0902">Two-component regulatory system</keyword>
<evidence type="ECO:0000256" key="2">
    <source>
        <dbReference type="ARBA" id="ARBA00023012"/>
    </source>
</evidence>
<evidence type="ECO:0000256" key="5">
    <source>
        <dbReference type="ARBA" id="ARBA00023163"/>
    </source>
</evidence>
<dbReference type="GO" id="GO:0000976">
    <property type="term" value="F:transcription cis-regulatory region binding"/>
    <property type="evidence" value="ECO:0007669"/>
    <property type="project" value="TreeGrafter"/>
</dbReference>
<dbReference type="PROSITE" id="PS51755">
    <property type="entry name" value="OMPR_PHOB"/>
    <property type="match status" value="1"/>
</dbReference>
<evidence type="ECO:0000256" key="7">
    <source>
        <dbReference type="PROSITE-ProRule" id="PRU01091"/>
    </source>
</evidence>
<keyword evidence="1 6" id="KW-0597">Phosphoprotein</keyword>
<reference evidence="11" key="1">
    <citation type="submission" date="2022-06" db="EMBL/GenBank/DDBJ databases">
        <title>Whole genome shotgun sequencing (WGS) of Rathayibacter sp. ZW T2_19, isolated from stored onions (Allium cepa).</title>
        <authorList>
            <person name="Stoll D.A."/>
            <person name="Huch M."/>
        </authorList>
    </citation>
    <scope>NUCLEOTIDE SEQUENCE</scope>
    <source>
        <strain evidence="11">ZW T2_19</strain>
    </source>
</reference>
<dbReference type="Pfam" id="PF00072">
    <property type="entry name" value="Response_reg"/>
    <property type="match status" value="1"/>
</dbReference>
<evidence type="ECO:0000256" key="3">
    <source>
        <dbReference type="ARBA" id="ARBA00023015"/>
    </source>
</evidence>
<keyword evidence="4 7" id="KW-0238">DNA-binding</keyword>
<comment type="caution">
    <text evidence="11">The sequence shown here is derived from an EMBL/GenBank/DDBJ whole genome shotgun (WGS) entry which is preliminary data.</text>
</comment>
<proteinExistence type="predicted"/>
<feature type="region of interest" description="Disordered" evidence="8">
    <location>
        <begin position="205"/>
        <end position="226"/>
    </location>
</feature>
<name>A0A9X2DXL8_9MICO</name>
<dbReference type="RefSeq" id="WP_251945161.1">
    <property type="nucleotide sequence ID" value="NZ_JAMRYM010000029.1"/>
</dbReference>
<organism evidence="11 12">
    <name type="scientific">Rathayibacter rubneri</name>
    <dbReference type="NCBI Taxonomy" id="2950106"/>
    <lineage>
        <taxon>Bacteria</taxon>
        <taxon>Bacillati</taxon>
        <taxon>Actinomycetota</taxon>
        <taxon>Actinomycetes</taxon>
        <taxon>Micrococcales</taxon>
        <taxon>Microbacteriaceae</taxon>
        <taxon>Rathayibacter</taxon>
    </lineage>
</organism>
<evidence type="ECO:0000256" key="1">
    <source>
        <dbReference type="ARBA" id="ARBA00022553"/>
    </source>
</evidence>
<dbReference type="PANTHER" id="PTHR48111">
    <property type="entry name" value="REGULATOR OF RPOS"/>
    <property type="match status" value="1"/>
</dbReference>
<dbReference type="GO" id="GO:0032993">
    <property type="term" value="C:protein-DNA complex"/>
    <property type="evidence" value="ECO:0007669"/>
    <property type="project" value="TreeGrafter"/>
</dbReference>
<dbReference type="SMART" id="SM00862">
    <property type="entry name" value="Trans_reg_C"/>
    <property type="match status" value="1"/>
</dbReference>
<dbReference type="Gene3D" id="6.10.250.690">
    <property type="match status" value="1"/>
</dbReference>
<dbReference type="SUPFAM" id="SSF52172">
    <property type="entry name" value="CheY-like"/>
    <property type="match status" value="1"/>
</dbReference>
<dbReference type="CDD" id="cd00383">
    <property type="entry name" value="trans_reg_C"/>
    <property type="match status" value="1"/>
</dbReference>
<dbReference type="GO" id="GO:0000156">
    <property type="term" value="F:phosphorelay response regulator activity"/>
    <property type="evidence" value="ECO:0007669"/>
    <property type="project" value="TreeGrafter"/>
</dbReference>
<keyword evidence="5" id="KW-0804">Transcription</keyword>
<dbReference type="Proteomes" id="UP001155240">
    <property type="component" value="Unassembled WGS sequence"/>
</dbReference>
<keyword evidence="3" id="KW-0805">Transcription regulation</keyword>
<dbReference type="AlphaFoldDB" id="A0A9X2DXL8"/>
<feature type="domain" description="Response regulatory" evidence="9">
    <location>
        <begin position="2"/>
        <end position="117"/>
    </location>
</feature>
<dbReference type="Gene3D" id="1.10.10.10">
    <property type="entry name" value="Winged helix-like DNA-binding domain superfamily/Winged helix DNA-binding domain"/>
    <property type="match status" value="1"/>
</dbReference>
<dbReference type="CDD" id="cd17624">
    <property type="entry name" value="REC_OmpR_PmrA-like"/>
    <property type="match status" value="1"/>
</dbReference>
<accession>A0A9X2DXL8</accession>
<gene>
    <name evidence="11" type="ORF">NB037_08675</name>
</gene>
<dbReference type="PANTHER" id="PTHR48111:SF1">
    <property type="entry name" value="TWO-COMPONENT RESPONSE REGULATOR ORR33"/>
    <property type="match status" value="1"/>
</dbReference>
<dbReference type="InterPro" id="IPR001867">
    <property type="entry name" value="OmpR/PhoB-type_DNA-bd"/>
</dbReference>
<evidence type="ECO:0000313" key="11">
    <source>
        <dbReference type="EMBL" id="MCM6762489.1"/>
    </source>
</evidence>
<evidence type="ECO:0000259" key="9">
    <source>
        <dbReference type="PROSITE" id="PS50110"/>
    </source>
</evidence>
<dbReference type="InterPro" id="IPR036388">
    <property type="entry name" value="WH-like_DNA-bd_sf"/>
</dbReference>
<dbReference type="PROSITE" id="PS50110">
    <property type="entry name" value="RESPONSE_REGULATORY"/>
    <property type="match status" value="1"/>
</dbReference>
<dbReference type="Gene3D" id="3.40.50.2300">
    <property type="match status" value="1"/>
</dbReference>
<feature type="domain" description="OmpR/PhoB-type" evidence="10">
    <location>
        <begin position="125"/>
        <end position="223"/>
    </location>
</feature>
<dbReference type="SMART" id="SM00448">
    <property type="entry name" value="REC"/>
    <property type="match status" value="1"/>
</dbReference>
<keyword evidence="12" id="KW-1185">Reference proteome</keyword>
<evidence type="ECO:0000259" key="10">
    <source>
        <dbReference type="PROSITE" id="PS51755"/>
    </source>
</evidence>
<dbReference type="Pfam" id="PF00486">
    <property type="entry name" value="Trans_reg_C"/>
    <property type="match status" value="1"/>
</dbReference>
<dbReference type="InterPro" id="IPR039420">
    <property type="entry name" value="WalR-like"/>
</dbReference>
<evidence type="ECO:0000256" key="4">
    <source>
        <dbReference type="ARBA" id="ARBA00023125"/>
    </source>
</evidence>
<evidence type="ECO:0000256" key="8">
    <source>
        <dbReference type="SAM" id="MobiDB-lite"/>
    </source>
</evidence>
<dbReference type="GO" id="GO:0006355">
    <property type="term" value="P:regulation of DNA-templated transcription"/>
    <property type="evidence" value="ECO:0007669"/>
    <property type="project" value="InterPro"/>
</dbReference>
<feature type="DNA-binding region" description="OmpR/PhoB-type" evidence="7">
    <location>
        <begin position="125"/>
        <end position="223"/>
    </location>
</feature>
<sequence length="226" mass="25134">MRVLLVEDDPGIRSVIERALREVGHAVDGYTRSDEALVAAELEPFDLLILDVMLPGSIDGIELCRRVRATKQDVPILILTALDSPRRRVEGLDAGADDYLVKPFHLVELLARVRALLRRAPHADPPHLSCGVLQLDPATMQVVNAGHTIDVTSREFAVLEYLMRSPDRVITRSELLDHLWDANYDGYSNVVASCIRRLRSKLTEHGGPDPISTRRGAGYILESRTS</sequence>
<dbReference type="InterPro" id="IPR001789">
    <property type="entry name" value="Sig_transdc_resp-reg_receiver"/>
</dbReference>
<dbReference type="EMBL" id="JAMRYM010000029">
    <property type="protein sequence ID" value="MCM6762489.1"/>
    <property type="molecule type" value="Genomic_DNA"/>
</dbReference>